<protein>
    <submittedName>
        <fullName evidence="1">Conserved protein</fullName>
    </submittedName>
</protein>
<dbReference type="Proteomes" id="UP000028702">
    <property type="component" value="Unassembled WGS sequence"/>
</dbReference>
<accession>A0A081BCY5</accession>
<reference evidence="1 2" key="1">
    <citation type="submission" date="2014-07" db="EMBL/GenBank/DDBJ databases">
        <title>Tepidicaulis marinum gen. nov., sp. nov., a novel marine bacterium denitrifying nitrate to nitrous oxide strictly under microaerobic conditions.</title>
        <authorList>
            <person name="Takeuchi M."/>
            <person name="Yamagishi T."/>
            <person name="Kamagata Y."/>
            <person name="Oshima K."/>
            <person name="Hattori M."/>
            <person name="Katayama T."/>
            <person name="Hanada S."/>
            <person name="Tamaki H."/>
            <person name="Marumo K."/>
            <person name="Maeda H."/>
            <person name="Nedachi M."/>
            <person name="Iwasaki W."/>
            <person name="Suwa Y."/>
            <person name="Sakata S."/>
        </authorList>
    </citation>
    <scope>NUCLEOTIDE SEQUENCE [LARGE SCALE GENOMIC DNA]</scope>
    <source>
        <strain evidence="1 2">MA2</strain>
    </source>
</reference>
<dbReference type="EMBL" id="BBIO01000013">
    <property type="protein sequence ID" value="GAK45903.1"/>
    <property type="molecule type" value="Genomic_DNA"/>
</dbReference>
<comment type="caution">
    <text evidence="1">The sequence shown here is derived from an EMBL/GenBank/DDBJ whole genome shotgun (WGS) entry which is preliminary data.</text>
</comment>
<dbReference type="AlphaFoldDB" id="A0A081BCY5"/>
<proteinExistence type="predicted"/>
<name>A0A081BCY5_9HYPH</name>
<organism evidence="1 2">
    <name type="scientific">Tepidicaulis marinus</name>
    <dbReference type="NCBI Taxonomy" id="1333998"/>
    <lineage>
        <taxon>Bacteria</taxon>
        <taxon>Pseudomonadati</taxon>
        <taxon>Pseudomonadota</taxon>
        <taxon>Alphaproteobacteria</taxon>
        <taxon>Hyphomicrobiales</taxon>
        <taxon>Parvibaculaceae</taxon>
        <taxon>Tepidicaulis</taxon>
    </lineage>
</organism>
<evidence type="ECO:0000313" key="2">
    <source>
        <dbReference type="Proteomes" id="UP000028702"/>
    </source>
</evidence>
<evidence type="ECO:0000313" key="1">
    <source>
        <dbReference type="EMBL" id="GAK45903.1"/>
    </source>
</evidence>
<dbReference type="RefSeq" id="WP_045447785.1">
    <property type="nucleotide sequence ID" value="NZ_BBIO01000013.1"/>
</dbReference>
<dbReference type="STRING" id="1333998.M2A_2402"/>
<gene>
    <name evidence="1" type="ORF">M2A_2402</name>
</gene>
<sequence>MTANLGTGRTALIEHARRTGAPIGRAKAEEWAKAIPLNTWELDPVFQSPKLTWALEHWQRLAEDGTCPRHTDLFLPDLAEAVENAFMVELMAESTREGRDDYRCVYMGKELVELVGVDNTGQLVSECMPPLFVEQYIAINRLVRCWRRPIRGHGTFEAWQGMNNIHFESLVMPWSEDGEVVTRLFTCLEFSAAGTRENRG</sequence>
<keyword evidence="2" id="KW-1185">Reference proteome</keyword>